<dbReference type="EMBL" id="JABVXQ010000002">
    <property type="protein sequence ID" value="KAF6125288.1"/>
    <property type="molecule type" value="Genomic_DNA"/>
</dbReference>
<sequence length="157" mass="15948">MAASSSEVSGLKGTEEGLQTQGEGPGHSEAKTGPLQVPAGVPDEPEALQPSPDITGAPMDSEPKAEMAPEITEIPTGAPETAQAKDLSPSSGGEPKVNSSPKKACQEPASQPEEQSAAGGCGWGPSSGSSGQALKHRGAGRGGPHHHRLLRHQLRRV</sequence>
<gene>
    <name evidence="2" type="ORF">HJG60_009805</name>
</gene>
<evidence type="ECO:0000313" key="3">
    <source>
        <dbReference type="Proteomes" id="UP000664940"/>
    </source>
</evidence>
<protein>
    <submittedName>
        <fullName evidence="2">Uncharacterized protein</fullName>
    </submittedName>
</protein>
<organism evidence="2 3">
    <name type="scientific">Phyllostomus discolor</name>
    <name type="common">pale spear-nosed bat</name>
    <dbReference type="NCBI Taxonomy" id="89673"/>
    <lineage>
        <taxon>Eukaryota</taxon>
        <taxon>Metazoa</taxon>
        <taxon>Chordata</taxon>
        <taxon>Craniata</taxon>
        <taxon>Vertebrata</taxon>
        <taxon>Euteleostomi</taxon>
        <taxon>Mammalia</taxon>
        <taxon>Eutheria</taxon>
        <taxon>Laurasiatheria</taxon>
        <taxon>Chiroptera</taxon>
        <taxon>Yangochiroptera</taxon>
        <taxon>Phyllostomidae</taxon>
        <taxon>Phyllostominae</taxon>
        <taxon>Phyllostomus</taxon>
    </lineage>
</organism>
<reference evidence="2 3" key="1">
    <citation type="journal article" date="2020" name="Nature">
        <title>Six reference-quality genomes reveal evolution of bat adaptations.</title>
        <authorList>
            <person name="Jebb D."/>
            <person name="Huang Z."/>
            <person name="Pippel M."/>
            <person name="Hughes G.M."/>
            <person name="Lavrichenko K."/>
            <person name="Devanna P."/>
            <person name="Winkler S."/>
            <person name="Jermiin L.S."/>
            <person name="Skirmuntt E.C."/>
            <person name="Katzourakis A."/>
            <person name="Burkitt-Gray L."/>
            <person name="Ray D.A."/>
            <person name="Sullivan K.A.M."/>
            <person name="Roscito J.G."/>
            <person name="Kirilenko B.M."/>
            <person name="Davalos L.M."/>
            <person name="Corthals A.P."/>
            <person name="Power M.L."/>
            <person name="Jones G."/>
            <person name="Ransome R.D."/>
            <person name="Dechmann D.K.N."/>
            <person name="Locatelli A.G."/>
            <person name="Puechmaille S.J."/>
            <person name="Fedrigo O."/>
            <person name="Jarvis E.D."/>
            <person name="Hiller M."/>
            <person name="Vernes S.C."/>
            <person name="Myers E.W."/>
            <person name="Teeling E.C."/>
        </authorList>
    </citation>
    <scope>NUCLEOTIDE SEQUENCE [LARGE SCALE GENOMIC DNA]</scope>
    <source>
        <strain evidence="2">Bat1K_MPI-CBG_1</strain>
    </source>
</reference>
<feature type="region of interest" description="Disordered" evidence="1">
    <location>
        <begin position="1"/>
        <end position="157"/>
    </location>
</feature>
<dbReference type="Proteomes" id="UP000664940">
    <property type="component" value="Unassembled WGS sequence"/>
</dbReference>
<evidence type="ECO:0000313" key="2">
    <source>
        <dbReference type="EMBL" id="KAF6125288.1"/>
    </source>
</evidence>
<dbReference type="AlphaFoldDB" id="A0A834B8J7"/>
<feature type="compositionally biased region" description="Basic residues" evidence="1">
    <location>
        <begin position="134"/>
        <end position="157"/>
    </location>
</feature>
<comment type="caution">
    <text evidence="2">The sequence shown here is derived from an EMBL/GenBank/DDBJ whole genome shotgun (WGS) entry which is preliminary data.</text>
</comment>
<name>A0A834B8J7_9CHIR</name>
<evidence type="ECO:0000256" key="1">
    <source>
        <dbReference type="SAM" id="MobiDB-lite"/>
    </source>
</evidence>
<accession>A0A834B8J7</accession>
<proteinExistence type="predicted"/>